<evidence type="ECO:0000313" key="1">
    <source>
        <dbReference type="EMBL" id="WMS18824.1"/>
    </source>
</evidence>
<dbReference type="EMBL" id="CP133463">
    <property type="protein sequence ID" value="WMS18824.1"/>
    <property type="molecule type" value="Genomic_DNA"/>
</dbReference>
<name>A0AB38YM50_VEIPA</name>
<sequence>MAKTFEFNGKTYNFAEDVQVPEEGLFEATLVDENNHRCEMLFRNGKLFRLTELD</sequence>
<dbReference type="AlphaFoldDB" id="A0AB38YM50"/>
<dbReference type="RefSeq" id="WP_004693145.1">
    <property type="nucleotide sequence ID" value="NZ_CP133463.1"/>
</dbReference>
<proteinExistence type="predicted"/>
<reference evidence="1" key="1">
    <citation type="submission" date="2023-08" db="EMBL/GenBank/DDBJ databases">
        <title>Veillonella_parvula_DSM 2007_complete_genome_hifiasm_Zymo_Research_D6332.</title>
        <authorList>
            <person name="Damerum A."/>
        </authorList>
    </citation>
    <scope>NUCLEOTIDE SEQUENCE</scope>
    <source>
        <strain evidence="1">DSM 2007</strain>
    </source>
</reference>
<protein>
    <submittedName>
        <fullName evidence="1">Uncharacterized protein</fullName>
    </submittedName>
</protein>
<accession>A0AB38YM50</accession>
<evidence type="ECO:0000313" key="2">
    <source>
        <dbReference type="Proteomes" id="UP001228955"/>
    </source>
</evidence>
<organism evidence="1 2">
    <name type="scientific">Veillonella parvula</name>
    <name type="common">Staphylococcus parvulus</name>
    <dbReference type="NCBI Taxonomy" id="29466"/>
    <lineage>
        <taxon>Bacteria</taxon>
        <taxon>Bacillati</taxon>
        <taxon>Bacillota</taxon>
        <taxon>Negativicutes</taxon>
        <taxon>Veillonellales</taxon>
        <taxon>Veillonellaceae</taxon>
        <taxon>Veillonella</taxon>
    </lineage>
</organism>
<dbReference type="Proteomes" id="UP001228955">
    <property type="component" value="Chromosome"/>
</dbReference>
<gene>
    <name evidence="1" type="ORF">RDV51_05105</name>
</gene>